<organism evidence="1 2">
    <name type="scientific">Allocoprobacillus halotolerans</name>
    <dbReference type="NCBI Taxonomy" id="2944914"/>
    <lineage>
        <taxon>Bacteria</taxon>
        <taxon>Bacillati</taxon>
        <taxon>Bacillota</taxon>
        <taxon>Erysipelotrichia</taxon>
        <taxon>Erysipelotrichales</taxon>
        <taxon>Erysipelotrichaceae</taxon>
        <taxon>Allocoprobacillus</taxon>
    </lineage>
</organism>
<reference evidence="1" key="1">
    <citation type="submission" date="2022-07" db="EMBL/GenBank/DDBJ databases">
        <title>Faecal culturing of patients with breast cancer.</title>
        <authorList>
            <person name="Teng N.M.Y."/>
            <person name="Kiu R."/>
            <person name="Evans R."/>
            <person name="Baker D.J."/>
            <person name="Zenner C."/>
            <person name="Robinson S.D."/>
            <person name="Hall L.J."/>
        </authorList>
    </citation>
    <scope>NUCLEOTIDE SEQUENCE</scope>
    <source>
        <strain evidence="1">LH1062</strain>
    </source>
</reference>
<keyword evidence="2" id="KW-1185">Reference proteome</keyword>
<evidence type="ECO:0000313" key="1">
    <source>
        <dbReference type="EMBL" id="UTY38949.1"/>
    </source>
</evidence>
<name>A0ABY5I0W2_9FIRM</name>
<dbReference type="Proteomes" id="UP001060112">
    <property type="component" value="Chromosome"/>
</dbReference>
<sequence>MFEEHPDYQKAIQRNEDIYQRRYDLRSDFARDYTRIIFSQAYRRLKHKTQVFLQ</sequence>
<dbReference type="EMBL" id="CP101620">
    <property type="protein sequence ID" value="UTY38949.1"/>
    <property type="molecule type" value="Genomic_DNA"/>
</dbReference>
<proteinExistence type="predicted"/>
<gene>
    <name evidence="1" type="ORF">NMU03_15390</name>
</gene>
<protein>
    <submittedName>
        <fullName evidence="1">Uncharacterized protein</fullName>
    </submittedName>
</protein>
<dbReference type="RefSeq" id="WP_290139704.1">
    <property type="nucleotide sequence ID" value="NZ_CP101620.1"/>
</dbReference>
<accession>A0ABY5I0W2</accession>
<dbReference type="Gene3D" id="1.10.3210.10">
    <property type="entry name" value="Hypothetical protein af1432"/>
    <property type="match status" value="1"/>
</dbReference>
<evidence type="ECO:0000313" key="2">
    <source>
        <dbReference type="Proteomes" id="UP001060112"/>
    </source>
</evidence>
<dbReference type="SUPFAM" id="SSF109604">
    <property type="entry name" value="HD-domain/PDEase-like"/>
    <property type="match status" value="1"/>
</dbReference>